<evidence type="ECO:0000313" key="4">
    <source>
        <dbReference type="Proteomes" id="UP000000663"/>
    </source>
</evidence>
<sequence length="264" mass="28736">MRRPAVAGQFYPGSETEVRSLIARLAPGTSEPRDKIKACGIVVPHAGYVYSGGVAADVYSSIEGAPTFVLLGPSHYGVGSPVAVSTQPWETPLGKVEVDQDFVRLLDGIIDRDEIAHQSEHSIEVQIPFLQYFFKDFRIVPICLGMQDYDSVREVATELITALEKYDGQVVLVASSDFTHYEHISVAKKKDMTLIKDIEKLDVPTFYDDLYRLNATACGYGPIATTMMVCGARGASKAQLVRYATSGDVTGDSQVVGYAGMIIV</sequence>
<dbReference type="InterPro" id="IPR002737">
    <property type="entry name" value="MEMO1_fam"/>
</dbReference>
<dbReference type="AlphaFoldDB" id="Q0W8D1"/>
<dbReference type="NCBIfam" id="TIGR04336">
    <property type="entry name" value="AmmeMemoSam_B"/>
    <property type="match status" value="1"/>
</dbReference>
<dbReference type="EMBL" id="AM114193">
    <property type="protein sequence ID" value="CAJ35362.1"/>
    <property type="molecule type" value="Genomic_DNA"/>
</dbReference>
<keyword evidence="4" id="KW-1185">Reference proteome</keyword>
<evidence type="ECO:0000256" key="2">
    <source>
        <dbReference type="HAMAP-Rule" id="MF_00055"/>
    </source>
</evidence>
<dbReference type="PANTHER" id="PTHR11060">
    <property type="entry name" value="PROTEIN MEMO1"/>
    <property type="match status" value="1"/>
</dbReference>
<dbReference type="PANTHER" id="PTHR11060:SF0">
    <property type="entry name" value="PROTEIN MEMO1"/>
    <property type="match status" value="1"/>
</dbReference>
<accession>Q0W8D1</accession>
<proteinExistence type="inferred from homology"/>
<organism evidence="3 4">
    <name type="scientific">Methanocella arvoryzae (strain DSM 22066 / NBRC 105507 / MRE50)</name>
    <dbReference type="NCBI Taxonomy" id="351160"/>
    <lineage>
        <taxon>Archaea</taxon>
        <taxon>Methanobacteriati</taxon>
        <taxon>Methanobacteriota</taxon>
        <taxon>Stenosarchaea group</taxon>
        <taxon>Methanomicrobia</taxon>
        <taxon>Methanocellales</taxon>
        <taxon>Methanocellaceae</taxon>
        <taxon>Methanocella</taxon>
    </lineage>
</organism>
<dbReference type="NCBIfam" id="NF001987">
    <property type="entry name" value="PRK00782.1"/>
    <property type="match status" value="1"/>
</dbReference>
<dbReference type="Gene3D" id="3.40.830.10">
    <property type="entry name" value="LigB-like"/>
    <property type="match status" value="1"/>
</dbReference>
<dbReference type="eggNOG" id="arCOG01728">
    <property type="taxonomic scope" value="Archaea"/>
</dbReference>
<dbReference type="Pfam" id="PF01875">
    <property type="entry name" value="Memo"/>
    <property type="match status" value="1"/>
</dbReference>
<reference evidence="3 4" key="1">
    <citation type="journal article" date="2006" name="Science">
        <title>Genome of rice cluster I archaea -- the key methane producers in the rice rhizosphere.</title>
        <authorList>
            <person name="Erkel C."/>
            <person name="Kube M."/>
            <person name="Reinhardt R."/>
            <person name="Liesack W."/>
        </authorList>
    </citation>
    <scope>NUCLEOTIDE SEQUENCE [LARGE SCALE GENOMIC DNA]</scope>
    <source>
        <strain evidence="4">DSM 22066 / NBRC 105507 / MRE50</strain>
    </source>
</reference>
<dbReference type="OrthoDB" id="372162at2157"/>
<dbReference type="GeneID" id="5144829"/>
<dbReference type="STRING" id="351160.LRC400"/>
<dbReference type="HAMAP" id="MF_00055">
    <property type="entry name" value="MEMO1"/>
    <property type="match status" value="1"/>
</dbReference>
<protein>
    <recommendedName>
        <fullName evidence="2">MEMO1 family protein LRC400</fullName>
    </recommendedName>
</protein>
<dbReference type="CDD" id="cd07361">
    <property type="entry name" value="MEMO_like"/>
    <property type="match status" value="1"/>
</dbReference>
<evidence type="ECO:0000313" key="3">
    <source>
        <dbReference type="EMBL" id="CAJ35362.1"/>
    </source>
</evidence>
<dbReference type="Proteomes" id="UP000000663">
    <property type="component" value="Chromosome"/>
</dbReference>
<name>Q0W8D1_METAR</name>
<dbReference type="RefSeq" id="WP_012037130.1">
    <property type="nucleotide sequence ID" value="NC_009464.1"/>
</dbReference>
<dbReference type="KEGG" id="rci:LRC400"/>
<dbReference type="PATRIC" id="fig|351160.9.peg.2885"/>
<gene>
    <name evidence="3" type="ORF">LRC400</name>
</gene>
<comment type="similarity">
    <text evidence="1 2">Belongs to the MEMO1 family.</text>
</comment>
<evidence type="ECO:0000256" key="1">
    <source>
        <dbReference type="ARBA" id="ARBA00006315"/>
    </source>
</evidence>